<dbReference type="Gene3D" id="3.30.450.20">
    <property type="entry name" value="PAS domain"/>
    <property type="match status" value="1"/>
</dbReference>
<dbReference type="PROSITE" id="PS50887">
    <property type="entry name" value="GGDEF"/>
    <property type="match status" value="1"/>
</dbReference>
<dbReference type="InterPro" id="IPR013655">
    <property type="entry name" value="PAS_fold_3"/>
</dbReference>
<reference evidence="4" key="2">
    <citation type="submission" date="2022-11" db="EMBL/GenBank/DDBJ databases">
        <title>Role of the vibriolysin VemA secreted by the emergent pathogen Vibrio europaeus in the colonization of Manila clam mucus.</title>
        <authorList>
            <person name="Martinez C."/>
            <person name="Rodriguez S."/>
            <person name="Vences A."/>
            <person name="Barja J.L."/>
            <person name="Toranzo A.E."/>
            <person name="Dubert J."/>
        </authorList>
    </citation>
    <scope>NUCLEOTIDE SEQUENCE</scope>
    <source>
        <strain evidence="4">3454</strain>
    </source>
</reference>
<evidence type="ECO:0000313" key="5">
    <source>
        <dbReference type="EMBL" id="OAM96940.1"/>
    </source>
</evidence>
<evidence type="ECO:0000259" key="1">
    <source>
        <dbReference type="PROSITE" id="PS50112"/>
    </source>
</evidence>
<evidence type="ECO:0000259" key="2">
    <source>
        <dbReference type="PROSITE" id="PS50883"/>
    </source>
</evidence>
<dbReference type="InterPro" id="IPR029787">
    <property type="entry name" value="Nucleotide_cyclase"/>
</dbReference>
<dbReference type="RefSeq" id="WP_069668153.1">
    <property type="nucleotide sequence ID" value="NZ_JAPFIM010000015.1"/>
</dbReference>
<dbReference type="SMART" id="SM00052">
    <property type="entry name" value="EAL"/>
    <property type="match status" value="1"/>
</dbReference>
<dbReference type="SUPFAM" id="SSF141868">
    <property type="entry name" value="EAL domain-like"/>
    <property type="match status" value="1"/>
</dbReference>
<feature type="domain" description="GGDEF" evidence="3">
    <location>
        <begin position="179"/>
        <end position="330"/>
    </location>
</feature>
<dbReference type="InterPro" id="IPR000160">
    <property type="entry name" value="GGDEF_dom"/>
</dbReference>
<dbReference type="EMBL" id="JAPFIT010000019">
    <property type="protein sequence ID" value="MDC5742011.1"/>
    <property type="molecule type" value="Genomic_DNA"/>
</dbReference>
<feature type="domain" description="PAS" evidence="1">
    <location>
        <begin position="44"/>
        <end position="114"/>
    </location>
</feature>
<dbReference type="CDD" id="cd01948">
    <property type="entry name" value="EAL"/>
    <property type="match status" value="1"/>
</dbReference>
<dbReference type="GO" id="GO:0016301">
    <property type="term" value="F:kinase activity"/>
    <property type="evidence" value="ECO:0007669"/>
    <property type="project" value="UniProtKB-KW"/>
</dbReference>
<gene>
    <name evidence="5" type="ORF">AZ468_15355</name>
    <name evidence="4" type="ORF">OPW20_18230</name>
</gene>
<evidence type="ECO:0000313" key="4">
    <source>
        <dbReference type="EMBL" id="MDC5742011.1"/>
    </source>
</evidence>
<keyword evidence="5" id="KW-0418">Kinase</keyword>
<sequence>MDHSVDNVVSPPKLSLVSGTDDELVDKIESAVLGLTGAELDDLMDNHFRHMIDVLNDGIFYMAGNEYVCFYNPSFYSRFGIESGHTDLKSWTNLIHPQDQIAFGEKVDEHIQQDGARVVTQYRIRCTNGRYIWLEGTAVTKTVNGKRFMIGCHRDISDRKLMESYVQQTSLTDGSSGLANEQKLAMDLDNLKVLNEEAHHLMYIQPGVTRSYQSLYAAQMMRNLLSRLTKVLGDFPEQFVDMYRIQSHDFAIIIRGEFDEPALNKLARRITKVYKEAIRTLDFLFANDISIGIYPNISEDCDTDEVVRVAAQTCQFAAAHSEHSVRIYAGRTKAQIDRHFYIDQELGNAIRNGDLSVKFQPIVCCKSDKVASFESLVRWRSDTLGEIYPDEFISVAEKKGLISELGYFVFEKACCFINKYQQTHTEEIKVNVNVSVLQLLSQQFPDNVKQITKEFGVNANSIMLELTETIILDDNKDAISQLMRLKQFGFQLSLDDFGAGYSSLNSFFDLPLSQIKIDKSIAWRSLENPVTFEYLSFITNLCNAYNIDIVIEGIEDAAMQRVFTDMGAAYLQGYWFSKPLSLASASHYTKI</sequence>
<dbReference type="GeneID" id="78077088"/>
<dbReference type="Gene3D" id="3.30.70.270">
    <property type="match status" value="1"/>
</dbReference>
<dbReference type="PANTHER" id="PTHR33121:SF79">
    <property type="entry name" value="CYCLIC DI-GMP PHOSPHODIESTERASE PDED-RELATED"/>
    <property type="match status" value="1"/>
</dbReference>
<dbReference type="InterPro" id="IPR035965">
    <property type="entry name" value="PAS-like_dom_sf"/>
</dbReference>
<keyword evidence="7" id="KW-1185">Reference proteome</keyword>
<name>A0A178J4S4_9VIBR</name>
<evidence type="ECO:0000313" key="7">
    <source>
        <dbReference type="Proteomes" id="UP001150001"/>
    </source>
</evidence>
<organism evidence="5 6">
    <name type="scientific">Vibrio europaeus</name>
    <dbReference type="NCBI Taxonomy" id="300876"/>
    <lineage>
        <taxon>Bacteria</taxon>
        <taxon>Pseudomonadati</taxon>
        <taxon>Pseudomonadota</taxon>
        <taxon>Gammaproteobacteria</taxon>
        <taxon>Vibrionales</taxon>
        <taxon>Vibrionaceae</taxon>
        <taxon>Vibrio</taxon>
        <taxon>Vibrio oreintalis group</taxon>
    </lineage>
</organism>
<dbReference type="Pfam" id="PF08447">
    <property type="entry name" value="PAS_3"/>
    <property type="match status" value="1"/>
</dbReference>
<dbReference type="Proteomes" id="UP001150001">
    <property type="component" value="Unassembled WGS sequence"/>
</dbReference>
<evidence type="ECO:0000259" key="3">
    <source>
        <dbReference type="PROSITE" id="PS50887"/>
    </source>
</evidence>
<dbReference type="CDD" id="cd00130">
    <property type="entry name" value="PAS"/>
    <property type="match status" value="1"/>
</dbReference>
<dbReference type="EMBL" id="LUAX01000007">
    <property type="protein sequence ID" value="OAM96940.1"/>
    <property type="molecule type" value="Genomic_DNA"/>
</dbReference>
<dbReference type="SUPFAM" id="SSF55785">
    <property type="entry name" value="PYP-like sensor domain (PAS domain)"/>
    <property type="match status" value="1"/>
</dbReference>
<accession>A0A178J4S4</accession>
<protein>
    <submittedName>
        <fullName evidence="4">EAL domain-containing protein</fullName>
    </submittedName>
    <submittedName>
        <fullName evidence="5">Histidine kinase</fullName>
    </submittedName>
</protein>
<dbReference type="InterPro" id="IPR001633">
    <property type="entry name" value="EAL_dom"/>
</dbReference>
<dbReference type="InterPro" id="IPR043128">
    <property type="entry name" value="Rev_trsase/Diguanyl_cyclase"/>
</dbReference>
<comment type="caution">
    <text evidence="5">The sequence shown here is derived from an EMBL/GenBank/DDBJ whole genome shotgun (WGS) entry which is preliminary data.</text>
</comment>
<dbReference type="Pfam" id="PF00563">
    <property type="entry name" value="EAL"/>
    <property type="match status" value="1"/>
</dbReference>
<dbReference type="GO" id="GO:0071111">
    <property type="term" value="F:cyclic-guanylate-specific phosphodiesterase activity"/>
    <property type="evidence" value="ECO:0007669"/>
    <property type="project" value="InterPro"/>
</dbReference>
<dbReference type="Proteomes" id="UP000094761">
    <property type="component" value="Unassembled WGS sequence"/>
</dbReference>
<dbReference type="InterPro" id="IPR000014">
    <property type="entry name" value="PAS"/>
</dbReference>
<dbReference type="InterPro" id="IPR035919">
    <property type="entry name" value="EAL_sf"/>
</dbReference>
<dbReference type="NCBIfam" id="TIGR00229">
    <property type="entry name" value="sensory_box"/>
    <property type="match status" value="1"/>
</dbReference>
<dbReference type="PANTHER" id="PTHR33121">
    <property type="entry name" value="CYCLIC DI-GMP PHOSPHODIESTERASE PDEF"/>
    <property type="match status" value="1"/>
</dbReference>
<dbReference type="SUPFAM" id="SSF55073">
    <property type="entry name" value="Nucleotide cyclase"/>
    <property type="match status" value="1"/>
</dbReference>
<evidence type="ECO:0000313" key="6">
    <source>
        <dbReference type="Proteomes" id="UP000094761"/>
    </source>
</evidence>
<proteinExistence type="predicted"/>
<feature type="domain" description="EAL" evidence="2">
    <location>
        <begin position="339"/>
        <end position="591"/>
    </location>
</feature>
<reference evidence="5 6" key="1">
    <citation type="submission" date="2016-03" db="EMBL/GenBank/DDBJ databases">
        <title>Draft genome sequence of the Vibrio tubiashii subs. europaeus.</title>
        <authorList>
            <person name="Spinard E."/>
            <person name="Dubert J."/>
            <person name="Nelson D.R."/>
            <person name="Barja J.L."/>
        </authorList>
    </citation>
    <scope>NUCLEOTIDE SEQUENCE [LARGE SCALE GENOMIC DNA]</scope>
    <source>
        <strain evidence="6">PP-638</strain>
        <strain evidence="5">PP2-638</strain>
    </source>
</reference>
<keyword evidence="5" id="KW-0808">Transferase</keyword>
<dbReference type="AlphaFoldDB" id="A0A178J4S4"/>
<dbReference type="Gene3D" id="3.20.20.450">
    <property type="entry name" value="EAL domain"/>
    <property type="match status" value="1"/>
</dbReference>
<dbReference type="PROSITE" id="PS50883">
    <property type="entry name" value="EAL"/>
    <property type="match status" value="1"/>
</dbReference>
<dbReference type="PROSITE" id="PS50112">
    <property type="entry name" value="PAS"/>
    <property type="match status" value="1"/>
</dbReference>
<dbReference type="InterPro" id="IPR050706">
    <property type="entry name" value="Cyclic-di-GMP_PDE-like"/>
</dbReference>
<dbReference type="OrthoDB" id="9805474at2"/>